<dbReference type="SUPFAM" id="SSF52540">
    <property type="entry name" value="P-loop containing nucleoside triphosphate hydrolases"/>
    <property type="match status" value="1"/>
</dbReference>
<evidence type="ECO:0000313" key="10">
    <source>
        <dbReference type="EMBL" id="TNM60317.1"/>
    </source>
</evidence>
<organism evidence="10 11">
    <name type="scientific">Aliirhizobium smilacinae</name>
    <dbReference type="NCBI Taxonomy" id="1395944"/>
    <lineage>
        <taxon>Bacteria</taxon>
        <taxon>Pseudomonadati</taxon>
        <taxon>Pseudomonadota</taxon>
        <taxon>Alphaproteobacteria</taxon>
        <taxon>Hyphomicrobiales</taxon>
        <taxon>Rhizobiaceae</taxon>
        <taxon>Aliirhizobium</taxon>
    </lineage>
</organism>
<keyword evidence="7 9" id="KW-0472">Membrane</keyword>
<evidence type="ECO:0000256" key="2">
    <source>
        <dbReference type="ARBA" id="ARBA00008806"/>
    </source>
</evidence>
<gene>
    <name evidence="10" type="ORF">FHP24_26345</name>
</gene>
<feature type="region of interest" description="Disordered" evidence="8">
    <location>
        <begin position="739"/>
        <end position="818"/>
    </location>
</feature>
<dbReference type="Proteomes" id="UP000311605">
    <property type="component" value="Unassembled WGS sequence"/>
</dbReference>
<evidence type="ECO:0000256" key="3">
    <source>
        <dbReference type="ARBA" id="ARBA00022475"/>
    </source>
</evidence>
<dbReference type="RefSeq" id="WP_139679216.1">
    <property type="nucleotide sequence ID" value="NZ_VDMN01000009.1"/>
</dbReference>
<keyword evidence="6 9" id="KW-1133">Transmembrane helix</keyword>
<evidence type="ECO:0000256" key="9">
    <source>
        <dbReference type="SAM" id="Phobius"/>
    </source>
</evidence>
<keyword evidence="3" id="KW-1003">Cell membrane</keyword>
<comment type="similarity">
    <text evidence="2">Belongs to the VirD4/TraG family.</text>
</comment>
<feature type="transmembrane region" description="Helical" evidence="9">
    <location>
        <begin position="126"/>
        <end position="153"/>
    </location>
</feature>
<reference evidence="10 11" key="1">
    <citation type="submission" date="2019-06" db="EMBL/GenBank/DDBJ databases">
        <title>The draft genome of Rhizobium smilacinae PTYR-5.</title>
        <authorList>
            <person name="Liu L."/>
            <person name="Li L."/>
            <person name="Zhang X."/>
        </authorList>
    </citation>
    <scope>NUCLEOTIDE SEQUENCE [LARGE SCALE GENOMIC DNA]</scope>
    <source>
        <strain evidence="10 11">PTYR-5</strain>
    </source>
</reference>
<protein>
    <submittedName>
        <fullName evidence="10">Type IV secretory system conjugative DNA transfer family protein</fullName>
    </submittedName>
</protein>
<dbReference type="InterPro" id="IPR051539">
    <property type="entry name" value="T4SS-coupling_protein"/>
</dbReference>
<dbReference type="AlphaFoldDB" id="A0A5C4XA78"/>
<dbReference type="PANTHER" id="PTHR37937:SF1">
    <property type="entry name" value="CONJUGATIVE TRANSFER: DNA TRANSPORT"/>
    <property type="match status" value="1"/>
</dbReference>
<dbReference type="InterPro" id="IPR003688">
    <property type="entry name" value="TraG/VirD4"/>
</dbReference>
<dbReference type="Pfam" id="PF02534">
    <property type="entry name" value="T4SS-DNA_transf"/>
    <property type="match status" value="1"/>
</dbReference>
<evidence type="ECO:0000256" key="8">
    <source>
        <dbReference type="SAM" id="MobiDB-lite"/>
    </source>
</evidence>
<dbReference type="InterPro" id="IPR027417">
    <property type="entry name" value="P-loop_NTPase"/>
</dbReference>
<evidence type="ECO:0000256" key="7">
    <source>
        <dbReference type="ARBA" id="ARBA00023136"/>
    </source>
</evidence>
<feature type="transmembrane region" description="Helical" evidence="9">
    <location>
        <begin position="196"/>
        <end position="218"/>
    </location>
</feature>
<keyword evidence="5" id="KW-0184">Conjugation</keyword>
<dbReference type="CDD" id="cd01127">
    <property type="entry name" value="TrwB_TraG_TraD_VirD4"/>
    <property type="match status" value="1"/>
</dbReference>
<dbReference type="GO" id="GO:0005886">
    <property type="term" value="C:plasma membrane"/>
    <property type="evidence" value="ECO:0007669"/>
    <property type="project" value="UniProtKB-SubCell"/>
</dbReference>
<evidence type="ECO:0000313" key="11">
    <source>
        <dbReference type="Proteomes" id="UP000311605"/>
    </source>
</evidence>
<evidence type="ECO:0000256" key="5">
    <source>
        <dbReference type="ARBA" id="ARBA00022971"/>
    </source>
</evidence>
<accession>A0A5C4XA78</accession>
<dbReference type="OrthoDB" id="9759295at2"/>
<comment type="caution">
    <text evidence="10">The sequence shown here is derived from an EMBL/GenBank/DDBJ whole genome shotgun (WGS) entry which is preliminary data.</text>
</comment>
<feature type="region of interest" description="Disordered" evidence="8">
    <location>
        <begin position="689"/>
        <end position="708"/>
    </location>
</feature>
<comment type="subcellular location">
    <subcellularLocation>
        <location evidence="1">Cell membrane</location>
        <topology evidence="1">Multi-pass membrane protein</topology>
    </subcellularLocation>
</comment>
<keyword evidence="4 9" id="KW-0812">Transmembrane</keyword>
<dbReference type="PANTHER" id="PTHR37937">
    <property type="entry name" value="CONJUGATIVE TRANSFER: DNA TRANSPORT"/>
    <property type="match status" value="1"/>
</dbReference>
<sequence length="905" mass="100703">MANVSTPTEIERPKWSGLQNASPLTFPFAIIGAAGLWLFVFAMIYDAYIVSFGQGSYFDYVGVVRFTDAMRYTWSIIHTRNTVGLSVLALALSSPFLFFVLSLWMLKAGRAFSRKILYLLHVRSMFSLIALTAMIFAAAYAGAIVYGIAFYVVATKAGEHVAIASYYGNHLAAMYQAPFGATDAAGAYQKPSRQTVFAALAGLAAAGALVGFPIGAAIQKRQRMIMGRARLATLKDAADFRLRDKHGIVLGLKQGLLLRNDGDQHVMVIGSPGQGKSRSFVIPTMMSFEGSQVVLDMSGELFDETSGYLKDKGYDIFLLAPGSRFTDGYNPLDLISTEPNQRITDLQKLTQMLLPERLRSDSSDFWEESARILLTAMLGFVLECPDTRKSLSELYRILNSMSDERKAIVQLLENYEAVLSDQTRMQLTKFAGRHEKLGEGIAAEIVAKLNFLQNPMVEALTSITTIPIDGIRKRKLAIFIQADWNAIQIYERLISMFIQQMADKLVQLGPLPNGEHEVLMMLDEFGNGGRIDTVLTLAPLIRKNGVRFVFILQDGAQLERLYQRSGQKILMGASTIKLFMNFQNPEDAAAVSMAAGKTTEWVEHSSYSHRHGRRQRSISKVPVSVDLLSVNTLMMMKPEEAILQVTGMPLMRIMKLDSGGERMFAKVQRFKSMTKPCMEPIEWTIEHGGQPALGDDDAPTAPGYRLQDPRFTVKNGVRQVYISSLDELRQRLDLDETRDVGVAEAEQSAKIPDPNSKTKRPTSGRGRQFRKSEPPPASKGRIDPEIDEETLVQKIYPGAPDDRNEVTVSEPTSSAEVSLPRRSLPVLRRQDVKEVFGKDIEALNQVLFQRTDDSSIDVLELNKDVDLLIQRLSDRLSDDDSRKYLRAFAEAARDPLGEDCAPVEP</sequence>
<evidence type="ECO:0000256" key="1">
    <source>
        <dbReference type="ARBA" id="ARBA00004651"/>
    </source>
</evidence>
<feature type="transmembrane region" description="Helical" evidence="9">
    <location>
        <begin position="83"/>
        <end position="106"/>
    </location>
</feature>
<proteinExistence type="inferred from homology"/>
<dbReference type="EMBL" id="VDMN01000009">
    <property type="protein sequence ID" value="TNM60317.1"/>
    <property type="molecule type" value="Genomic_DNA"/>
</dbReference>
<feature type="compositionally biased region" description="Polar residues" evidence="8">
    <location>
        <begin position="806"/>
        <end position="816"/>
    </location>
</feature>
<name>A0A5C4XA78_9HYPH</name>
<evidence type="ECO:0000256" key="4">
    <source>
        <dbReference type="ARBA" id="ARBA00022692"/>
    </source>
</evidence>
<keyword evidence="11" id="KW-1185">Reference proteome</keyword>
<feature type="transmembrane region" description="Helical" evidence="9">
    <location>
        <begin position="24"/>
        <end position="45"/>
    </location>
</feature>
<dbReference type="Gene3D" id="3.40.50.300">
    <property type="entry name" value="P-loop containing nucleotide triphosphate hydrolases"/>
    <property type="match status" value="1"/>
</dbReference>
<evidence type="ECO:0000256" key="6">
    <source>
        <dbReference type="ARBA" id="ARBA00022989"/>
    </source>
</evidence>